<name>A0AAE0ND49_9PEZI</name>
<proteinExistence type="predicted"/>
<accession>A0AAE0ND49</accession>
<evidence type="ECO:0000313" key="2">
    <source>
        <dbReference type="Proteomes" id="UP001287356"/>
    </source>
</evidence>
<dbReference type="AlphaFoldDB" id="A0AAE0ND49"/>
<organism evidence="1 2">
    <name type="scientific">Lasiosphaeria ovina</name>
    <dbReference type="NCBI Taxonomy" id="92902"/>
    <lineage>
        <taxon>Eukaryota</taxon>
        <taxon>Fungi</taxon>
        <taxon>Dikarya</taxon>
        <taxon>Ascomycota</taxon>
        <taxon>Pezizomycotina</taxon>
        <taxon>Sordariomycetes</taxon>
        <taxon>Sordariomycetidae</taxon>
        <taxon>Sordariales</taxon>
        <taxon>Lasiosphaeriaceae</taxon>
        <taxon>Lasiosphaeria</taxon>
    </lineage>
</organism>
<reference evidence="1" key="2">
    <citation type="submission" date="2023-06" db="EMBL/GenBank/DDBJ databases">
        <authorList>
            <consortium name="Lawrence Berkeley National Laboratory"/>
            <person name="Haridas S."/>
            <person name="Hensen N."/>
            <person name="Bonometti L."/>
            <person name="Westerberg I."/>
            <person name="Brannstrom I.O."/>
            <person name="Guillou S."/>
            <person name="Cros-Aarteil S."/>
            <person name="Calhoun S."/>
            <person name="Kuo A."/>
            <person name="Mondo S."/>
            <person name="Pangilinan J."/>
            <person name="Riley R."/>
            <person name="Labutti K."/>
            <person name="Andreopoulos B."/>
            <person name="Lipzen A."/>
            <person name="Chen C."/>
            <person name="Yanf M."/>
            <person name="Daum C."/>
            <person name="Ng V."/>
            <person name="Clum A."/>
            <person name="Steindorff A."/>
            <person name="Ohm R."/>
            <person name="Martin F."/>
            <person name="Silar P."/>
            <person name="Natvig D."/>
            <person name="Lalanne C."/>
            <person name="Gautier V."/>
            <person name="Ament-Velasquez S.L."/>
            <person name="Kruys A."/>
            <person name="Hutchinson M.I."/>
            <person name="Powell A.J."/>
            <person name="Barry K."/>
            <person name="Miller A.N."/>
            <person name="Grigoriev I.V."/>
            <person name="Debuchy R."/>
            <person name="Gladieux P."/>
            <person name="Thoren M.H."/>
            <person name="Johannesson H."/>
        </authorList>
    </citation>
    <scope>NUCLEOTIDE SEQUENCE</scope>
    <source>
        <strain evidence="1">CBS 958.72</strain>
    </source>
</reference>
<reference evidence="1" key="1">
    <citation type="journal article" date="2023" name="Mol. Phylogenet. Evol.">
        <title>Genome-scale phylogeny and comparative genomics of the fungal order Sordariales.</title>
        <authorList>
            <person name="Hensen N."/>
            <person name="Bonometti L."/>
            <person name="Westerberg I."/>
            <person name="Brannstrom I.O."/>
            <person name="Guillou S."/>
            <person name="Cros-Aarteil S."/>
            <person name="Calhoun S."/>
            <person name="Haridas S."/>
            <person name="Kuo A."/>
            <person name="Mondo S."/>
            <person name="Pangilinan J."/>
            <person name="Riley R."/>
            <person name="LaButti K."/>
            <person name="Andreopoulos B."/>
            <person name="Lipzen A."/>
            <person name="Chen C."/>
            <person name="Yan M."/>
            <person name="Daum C."/>
            <person name="Ng V."/>
            <person name="Clum A."/>
            <person name="Steindorff A."/>
            <person name="Ohm R.A."/>
            <person name="Martin F."/>
            <person name="Silar P."/>
            <person name="Natvig D.O."/>
            <person name="Lalanne C."/>
            <person name="Gautier V."/>
            <person name="Ament-Velasquez S.L."/>
            <person name="Kruys A."/>
            <person name="Hutchinson M.I."/>
            <person name="Powell A.J."/>
            <person name="Barry K."/>
            <person name="Miller A.N."/>
            <person name="Grigoriev I.V."/>
            <person name="Debuchy R."/>
            <person name="Gladieux P."/>
            <person name="Hiltunen Thoren M."/>
            <person name="Johannesson H."/>
        </authorList>
    </citation>
    <scope>NUCLEOTIDE SEQUENCE</scope>
    <source>
        <strain evidence="1">CBS 958.72</strain>
    </source>
</reference>
<sequence>MAWLEEARCVLGVGIWVFKKMHRGRGRVCGTVWSHSLVAGRDFGLVAFGVPTPLFLCLARVSCVLSRELAGHSAALASACPLTAFLCNCAEHSHKGTVARCNMTADDVPRLYWQDGMRLHGGGDLIHRLFSPHFTPTCKCNLHINFLSRIHEIRQKTNPPLHSAT</sequence>
<gene>
    <name evidence="1" type="ORF">B0T24DRAFT_144361</name>
</gene>
<dbReference type="Proteomes" id="UP001287356">
    <property type="component" value="Unassembled WGS sequence"/>
</dbReference>
<dbReference type="EMBL" id="JAULSN010000002">
    <property type="protein sequence ID" value="KAK3379035.1"/>
    <property type="molecule type" value="Genomic_DNA"/>
</dbReference>
<evidence type="ECO:0000313" key="1">
    <source>
        <dbReference type="EMBL" id="KAK3379035.1"/>
    </source>
</evidence>
<keyword evidence="2" id="KW-1185">Reference proteome</keyword>
<comment type="caution">
    <text evidence="1">The sequence shown here is derived from an EMBL/GenBank/DDBJ whole genome shotgun (WGS) entry which is preliminary data.</text>
</comment>
<protein>
    <submittedName>
        <fullName evidence="1">Uncharacterized protein</fullName>
    </submittedName>
</protein>